<dbReference type="RefSeq" id="WP_087940037.1">
    <property type="nucleotide sequence ID" value="NZ_FNAC01000029.1"/>
</dbReference>
<protein>
    <recommendedName>
        <fullName evidence="7">Shikimate kinase</fullName>
        <shortName evidence="7">SK</shortName>
        <ecNumber evidence="7">2.7.1.71</ecNumber>
    </recommendedName>
</protein>
<dbReference type="Pfam" id="PF01202">
    <property type="entry name" value="SKI"/>
    <property type="match status" value="1"/>
</dbReference>
<dbReference type="PRINTS" id="PR01100">
    <property type="entry name" value="SHIKIMTKNASE"/>
</dbReference>
<comment type="caution">
    <text evidence="7">Lacks conserved residue(s) required for the propagation of feature annotation.</text>
</comment>
<proteinExistence type="inferred from homology"/>
<dbReference type="InterPro" id="IPR031322">
    <property type="entry name" value="Shikimate/glucono_kinase"/>
</dbReference>
<keyword evidence="9" id="KW-1185">Reference proteome</keyword>
<evidence type="ECO:0000313" key="8">
    <source>
        <dbReference type="EMBL" id="SDD42143.1"/>
    </source>
</evidence>
<evidence type="ECO:0000256" key="1">
    <source>
        <dbReference type="ARBA" id="ARBA00022605"/>
    </source>
</evidence>
<comment type="similarity">
    <text evidence="7">Belongs to the shikimate kinase family.</text>
</comment>
<dbReference type="CDD" id="cd00464">
    <property type="entry name" value="SK"/>
    <property type="match status" value="1"/>
</dbReference>
<gene>
    <name evidence="7" type="primary">aroK</name>
    <name evidence="8" type="ORF">SAMN04488104_102917</name>
</gene>
<feature type="binding site" evidence="7">
    <location>
        <position position="60"/>
    </location>
    <ligand>
        <name>substrate</name>
    </ligand>
</feature>
<keyword evidence="7" id="KW-0963">Cytoplasm</keyword>
<dbReference type="PANTHER" id="PTHR21087:SF16">
    <property type="entry name" value="SHIKIMATE KINASE 1, CHLOROPLASTIC"/>
    <property type="match status" value="1"/>
</dbReference>
<evidence type="ECO:0000256" key="3">
    <source>
        <dbReference type="ARBA" id="ARBA00022741"/>
    </source>
</evidence>
<dbReference type="GO" id="GO:0005829">
    <property type="term" value="C:cytosol"/>
    <property type="evidence" value="ECO:0007669"/>
    <property type="project" value="TreeGrafter"/>
</dbReference>
<dbReference type="GO" id="GO:0000287">
    <property type="term" value="F:magnesium ion binding"/>
    <property type="evidence" value="ECO:0007669"/>
    <property type="project" value="UniProtKB-UniRule"/>
</dbReference>
<keyword evidence="2 7" id="KW-0808">Transferase</keyword>
<keyword evidence="4 7" id="KW-0418">Kinase</keyword>
<dbReference type="InterPro" id="IPR027417">
    <property type="entry name" value="P-loop_NTPase"/>
</dbReference>
<dbReference type="GO" id="GO:0005524">
    <property type="term" value="F:ATP binding"/>
    <property type="evidence" value="ECO:0007669"/>
    <property type="project" value="UniProtKB-UniRule"/>
</dbReference>
<feature type="binding site" evidence="7">
    <location>
        <position position="36"/>
    </location>
    <ligand>
        <name>substrate</name>
    </ligand>
</feature>
<dbReference type="UniPathway" id="UPA00053">
    <property type="reaction ID" value="UER00088"/>
</dbReference>
<feature type="binding site" evidence="7">
    <location>
        <begin position="14"/>
        <end position="19"/>
    </location>
    <ligand>
        <name>ATP</name>
        <dbReference type="ChEBI" id="CHEBI:30616"/>
    </ligand>
</feature>
<keyword evidence="1 7" id="KW-0028">Amino-acid biosynthesis</keyword>
<dbReference type="OrthoDB" id="9800332at2"/>
<dbReference type="Gene3D" id="3.40.50.300">
    <property type="entry name" value="P-loop containing nucleotide triphosphate hydrolases"/>
    <property type="match status" value="1"/>
</dbReference>
<keyword evidence="5 7" id="KW-0067">ATP-binding</keyword>
<dbReference type="GO" id="GO:0004765">
    <property type="term" value="F:shikimate kinase activity"/>
    <property type="evidence" value="ECO:0007669"/>
    <property type="project" value="UniProtKB-UniRule"/>
</dbReference>
<keyword evidence="3 7" id="KW-0547">Nucleotide-binding</keyword>
<dbReference type="STRING" id="686796.SAMN04488104_102917"/>
<evidence type="ECO:0000256" key="5">
    <source>
        <dbReference type="ARBA" id="ARBA00022840"/>
    </source>
</evidence>
<dbReference type="Proteomes" id="UP000199060">
    <property type="component" value="Unassembled WGS sequence"/>
</dbReference>
<comment type="subcellular location">
    <subcellularLocation>
        <location evidence="7">Cytoplasm</location>
    </subcellularLocation>
</comment>
<dbReference type="GO" id="GO:0009423">
    <property type="term" value="P:chorismate biosynthetic process"/>
    <property type="evidence" value="ECO:0007669"/>
    <property type="project" value="UniProtKB-UniRule"/>
</dbReference>
<accession>A0A1G6ULF9</accession>
<feature type="binding site" evidence="7">
    <location>
        <position position="18"/>
    </location>
    <ligand>
        <name>Mg(2+)</name>
        <dbReference type="ChEBI" id="CHEBI:18420"/>
    </ligand>
</feature>
<comment type="catalytic activity">
    <reaction evidence="7">
        <text>shikimate + ATP = 3-phosphoshikimate + ADP + H(+)</text>
        <dbReference type="Rhea" id="RHEA:13121"/>
        <dbReference type="ChEBI" id="CHEBI:15378"/>
        <dbReference type="ChEBI" id="CHEBI:30616"/>
        <dbReference type="ChEBI" id="CHEBI:36208"/>
        <dbReference type="ChEBI" id="CHEBI:145989"/>
        <dbReference type="ChEBI" id="CHEBI:456216"/>
        <dbReference type="EC" id="2.7.1.71"/>
    </reaction>
</comment>
<feature type="binding site" evidence="7">
    <location>
        <position position="123"/>
    </location>
    <ligand>
        <name>ATP</name>
        <dbReference type="ChEBI" id="CHEBI:30616"/>
    </ligand>
</feature>
<dbReference type="EMBL" id="FNAC01000029">
    <property type="protein sequence ID" value="SDD42143.1"/>
    <property type="molecule type" value="Genomic_DNA"/>
</dbReference>
<dbReference type="SUPFAM" id="SSF52540">
    <property type="entry name" value="P-loop containing nucleoside triphosphate hydrolases"/>
    <property type="match status" value="1"/>
</dbReference>
<organism evidence="8 9">
    <name type="scientific">Algoriphagus faecimaris</name>
    <dbReference type="NCBI Taxonomy" id="686796"/>
    <lineage>
        <taxon>Bacteria</taxon>
        <taxon>Pseudomonadati</taxon>
        <taxon>Bacteroidota</taxon>
        <taxon>Cytophagia</taxon>
        <taxon>Cytophagales</taxon>
        <taxon>Cyclobacteriaceae</taxon>
        <taxon>Algoriphagus</taxon>
    </lineage>
</organism>
<comment type="function">
    <text evidence="7">Catalyzes the specific phosphorylation of the 3-hydroxyl group of shikimic acid using ATP as a cosubstrate.</text>
</comment>
<comment type="subunit">
    <text evidence="7">Monomer.</text>
</comment>
<dbReference type="GO" id="GO:0009073">
    <property type="term" value="P:aromatic amino acid family biosynthetic process"/>
    <property type="evidence" value="ECO:0007669"/>
    <property type="project" value="UniProtKB-KW"/>
</dbReference>
<evidence type="ECO:0000313" key="9">
    <source>
        <dbReference type="Proteomes" id="UP000199060"/>
    </source>
</evidence>
<feature type="binding site" evidence="7">
    <location>
        <position position="145"/>
    </location>
    <ligand>
        <name>substrate</name>
    </ligand>
</feature>
<evidence type="ECO:0000256" key="4">
    <source>
        <dbReference type="ARBA" id="ARBA00022777"/>
    </source>
</evidence>
<dbReference type="HAMAP" id="MF_00109">
    <property type="entry name" value="Shikimate_kinase"/>
    <property type="match status" value="1"/>
</dbReference>
<dbReference type="GO" id="GO:0008652">
    <property type="term" value="P:amino acid biosynthetic process"/>
    <property type="evidence" value="ECO:0007669"/>
    <property type="project" value="UniProtKB-KW"/>
</dbReference>
<keyword evidence="7" id="KW-0479">Metal-binding</keyword>
<evidence type="ECO:0000256" key="2">
    <source>
        <dbReference type="ARBA" id="ARBA00022679"/>
    </source>
</evidence>
<comment type="pathway">
    <text evidence="7">Metabolic intermediate biosynthesis; chorismate biosynthesis; chorismate from D-erythrose 4-phosphate and phosphoenolpyruvate: step 5/7.</text>
</comment>
<dbReference type="AlphaFoldDB" id="A0A1G6ULF9"/>
<dbReference type="InterPro" id="IPR000623">
    <property type="entry name" value="Shikimate_kinase/TSH1"/>
</dbReference>
<dbReference type="EC" id="2.7.1.71" evidence="7"/>
<comment type="cofactor">
    <cofactor evidence="7">
        <name>Mg(2+)</name>
        <dbReference type="ChEBI" id="CHEBI:18420"/>
    </cofactor>
    <text evidence="7">Binds 1 Mg(2+) ion per subunit.</text>
</comment>
<keyword evidence="7" id="KW-0460">Magnesium</keyword>
<evidence type="ECO:0000256" key="7">
    <source>
        <dbReference type="HAMAP-Rule" id="MF_00109"/>
    </source>
</evidence>
<dbReference type="PANTHER" id="PTHR21087">
    <property type="entry name" value="SHIKIMATE KINASE"/>
    <property type="match status" value="1"/>
</dbReference>
<evidence type="ECO:0000256" key="6">
    <source>
        <dbReference type="ARBA" id="ARBA00023141"/>
    </source>
</evidence>
<reference evidence="9" key="1">
    <citation type="submission" date="2016-10" db="EMBL/GenBank/DDBJ databases">
        <authorList>
            <person name="Varghese N."/>
            <person name="Submissions S."/>
        </authorList>
    </citation>
    <scope>NUCLEOTIDE SEQUENCE [LARGE SCALE GENOMIC DNA]</scope>
    <source>
        <strain evidence="9">DSM 23095</strain>
    </source>
</reference>
<feature type="binding site" evidence="7">
    <location>
        <position position="83"/>
    </location>
    <ligand>
        <name>substrate</name>
    </ligand>
</feature>
<keyword evidence="6 7" id="KW-0057">Aromatic amino acid biosynthesis</keyword>
<sequence>MKNDLKVVLIGLPGSGKSTFGRQLALALHFPYYDLDTLIEERFSLKIPEIFSRYGEGRFREMETETLEEVLSWEKAYVLASGGGCPCFNDNMDRINEKAISVYLDVPLEEISERLEASKVQNRPMFQGMGSGEIILKLKSLQAQRDSYYRQAKIKLSGTDFSTELLFSELIHLLKN</sequence>
<name>A0A1G6ULF9_9BACT</name>